<keyword evidence="2 5" id="KW-0012">Acyltransferase</keyword>
<dbReference type="RefSeq" id="WP_098007183.1">
    <property type="nucleotide sequence ID" value="NZ_NVMX01000233.1"/>
</dbReference>
<feature type="domain" description="Beta-ketoacyl-[acyl-carrier-protein] synthase III C-terminal" evidence="3">
    <location>
        <begin position="244"/>
        <end position="330"/>
    </location>
</feature>
<dbReference type="InterPro" id="IPR013747">
    <property type="entry name" value="ACP_syn_III_C"/>
</dbReference>
<dbReference type="EC" id="2.3.1.41" evidence="5"/>
<accession>A0A9X6SS98</accession>
<dbReference type="NCBIfam" id="NF005541">
    <property type="entry name" value="PRK07204.1"/>
    <property type="match status" value="1"/>
</dbReference>
<dbReference type="GO" id="GO:0006633">
    <property type="term" value="P:fatty acid biosynthetic process"/>
    <property type="evidence" value="ECO:0007669"/>
    <property type="project" value="InterPro"/>
</dbReference>
<evidence type="ECO:0000259" key="3">
    <source>
        <dbReference type="Pfam" id="PF08541"/>
    </source>
</evidence>
<comment type="caution">
    <text evidence="5">The sequence shown here is derived from an EMBL/GenBank/DDBJ whole genome shotgun (WGS) entry which is preliminary data.</text>
</comment>
<dbReference type="GO" id="GO:0044550">
    <property type="term" value="P:secondary metabolite biosynthetic process"/>
    <property type="evidence" value="ECO:0007669"/>
    <property type="project" value="TreeGrafter"/>
</dbReference>
<dbReference type="Gene3D" id="3.40.47.10">
    <property type="match status" value="1"/>
</dbReference>
<feature type="domain" description="Beta-ketoacyl-[acyl-carrier-protein] synthase III N-terminal" evidence="4">
    <location>
        <begin position="109"/>
        <end position="187"/>
    </location>
</feature>
<dbReference type="InterPro" id="IPR016039">
    <property type="entry name" value="Thiolase-like"/>
</dbReference>
<dbReference type="Pfam" id="PF08545">
    <property type="entry name" value="ACP_syn_III"/>
    <property type="match status" value="1"/>
</dbReference>
<protein>
    <submittedName>
        <fullName evidence="5">3-oxoacyl-ACP synthase</fullName>
        <ecNumber evidence="5">2.3.1.41</ecNumber>
    </submittedName>
</protein>
<dbReference type="Pfam" id="PF08541">
    <property type="entry name" value="ACP_syn_III_C"/>
    <property type="match status" value="1"/>
</dbReference>
<dbReference type="NCBIfam" id="NF006829">
    <property type="entry name" value="PRK09352.1"/>
    <property type="match status" value="1"/>
</dbReference>
<evidence type="ECO:0000256" key="2">
    <source>
        <dbReference type="ARBA" id="ARBA00023315"/>
    </source>
</evidence>
<sequence>MQRKIKILGTGTYLPKRKVNSEEIDALIGAKKGWSENKAGVKTRYFVEDETSSFMGAEAAKKAVENAGLTLQDIDCIICGSGTMQQPIPSTASLIQEQLGLQDSGIPSFDVNSTCLSFVTALDIISYLVEARRYKNVLIVSSEISSVGLNWGQNESSILFGDGAVAMVISKSVEENSKIISSHMETYSSGAHLSEIRGGGTNIHPREHREENKEDFLFDMNGRAIFKLSSKLIPNFVETIFKGTGLTINDVKLVVPHQASAPAMKLIRKKLNVKEENFMTIFEDYGNMISASIPLALHEAIQQEKIKRGDKVLLLGTSAGLSIGGILLEY</sequence>
<dbReference type="SUPFAM" id="SSF53901">
    <property type="entry name" value="Thiolase-like"/>
    <property type="match status" value="1"/>
</dbReference>
<dbReference type="PANTHER" id="PTHR34069">
    <property type="entry name" value="3-OXOACYL-[ACYL-CARRIER-PROTEIN] SYNTHASE 3"/>
    <property type="match status" value="1"/>
</dbReference>
<dbReference type="EMBL" id="NVMX01000233">
    <property type="protein sequence ID" value="PDZ94230.1"/>
    <property type="molecule type" value="Genomic_DNA"/>
</dbReference>
<evidence type="ECO:0000313" key="5">
    <source>
        <dbReference type="EMBL" id="PDZ94230.1"/>
    </source>
</evidence>
<evidence type="ECO:0000313" key="6">
    <source>
        <dbReference type="Proteomes" id="UP000219922"/>
    </source>
</evidence>
<name>A0A9X6SS98_BACCE</name>
<reference evidence="5 6" key="1">
    <citation type="submission" date="2017-09" db="EMBL/GenBank/DDBJ databases">
        <title>Large-scale bioinformatics analysis of Bacillus genomes uncovers conserved roles of natural products in bacterial physiology.</title>
        <authorList>
            <consortium name="Agbiome Team Llc"/>
            <person name="Bleich R.M."/>
            <person name="Grubbs K.J."/>
            <person name="Santa Maria K.C."/>
            <person name="Allen S.E."/>
            <person name="Farag S."/>
            <person name="Shank E.A."/>
            <person name="Bowers A."/>
        </authorList>
    </citation>
    <scope>NUCLEOTIDE SEQUENCE [LARGE SCALE GENOMIC DNA]</scope>
    <source>
        <strain evidence="5 6">AFS092789</strain>
    </source>
</reference>
<gene>
    <name evidence="5" type="ORF">CON36_34890</name>
</gene>
<dbReference type="AlphaFoldDB" id="A0A9X6SS98"/>
<dbReference type="GO" id="GO:0004315">
    <property type="term" value="F:3-oxoacyl-[acyl-carrier-protein] synthase activity"/>
    <property type="evidence" value="ECO:0007669"/>
    <property type="project" value="UniProtKB-EC"/>
</dbReference>
<keyword evidence="1 5" id="KW-0808">Transferase</keyword>
<dbReference type="InterPro" id="IPR013751">
    <property type="entry name" value="ACP_syn_III_N"/>
</dbReference>
<dbReference type="CDD" id="cd00830">
    <property type="entry name" value="KAS_III"/>
    <property type="match status" value="1"/>
</dbReference>
<organism evidence="5 6">
    <name type="scientific">Bacillus cereus</name>
    <dbReference type="NCBI Taxonomy" id="1396"/>
    <lineage>
        <taxon>Bacteria</taxon>
        <taxon>Bacillati</taxon>
        <taxon>Bacillota</taxon>
        <taxon>Bacilli</taxon>
        <taxon>Bacillales</taxon>
        <taxon>Bacillaceae</taxon>
        <taxon>Bacillus</taxon>
        <taxon>Bacillus cereus group</taxon>
    </lineage>
</organism>
<evidence type="ECO:0000256" key="1">
    <source>
        <dbReference type="ARBA" id="ARBA00022679"/>
    </source>
</evidence>
<evidence type="ECO:0000259" key="4">
    <source>
        <dbReference type="Pfam" id="PF08545"/>
    </source>
</evidence>
<dbReference type="Proteomes" id="UP000219922">
    <property type="component" value="Unassembled WGS sequence"/>
</dbReference>
<dbReference type="PANTHER" id="PTHR34069:SF2">
    <property type="entry name" value="BETA-KETOACYL-[ACYL-CARRIER-PROTEIN] SYNTHASE III"/>
    <property type="match status" value="1"/>
</dbReference>
<proteinExistence type="predicted"/>